<dbReference type="STRING" id="1121290.CLAOCE_07490"/>
<keyword evidence="11" id="KW-1185">Reference proteome</keyword>
<evidence type="ECO:0000256" key="3">
    <source>
        <dbReference type="ARBA" id="ARBA00010281"/>
    </source>
</evidence>
<proteinExistence type="inferred from homology"/>
<evidence type="ECO:0000313" key="10">
    <source>
        <dbReference type="EMBL" id="OFI06766.1"/>
    </source>
</evidence>
<dbReference type="NCBIfam" id="TIGR02095">
    <property type="entry name" value="glgA"/>
    <property type="match status" value="1"/>
</dbReference>
<dbReference type="PANTHER" id="PTHR45825">
    <property type="entry name" value="GRANULE-BOUND STARCH SYNTHASE 1, CHLOROPLASTIC/AMYLOPLASTIC"/>
    <property type="match status" value="1"/>
</dbReference>
<evidence type="ECO:0000256" key="5">
    <source>
        <dbReference type="ARBA" id="ARBA00022679"/>
    </source>
</evidence>
<dbReference type="InterPro" id="IPR001296">
    <property type="entry name" value="Glyco_trans_1"/>
</dbReference>
<dbReference type="GO" id="GO:0005978">
    <property type="term" value="P:glycogen biosynthetic process"/>
    <property type="evidence" value="ECO:0007669"/>
    <property type="project" value="UniProtKB-UniRule"/>
</dbReference>
<dbReference type="Pfam" id="PF00534">
    <property type="entry name" value="Glycos_transf_1"/>
    <property type="match status" value="1"/>
</dbReference>
<accession>A0A1E8F051</accession>
<evidence type="ECO:0000259" key="8">
    <source>
        <dbReference type="Pfam" id="PF00534"/>
    </source>
</evidence>
<evidence type="ECO:0000256" key="7">
    <source>
        <dbReference type="HAMAP-Rule" id="MF_00484"/>
    </source>
</evidence>
<keyword evidence="6 7" id="KW-0320">Glycogen biosynthesis</keyword>
<dbReference type="Pfam" id="PF08323">
    <property type="entry name" value="Glyco_transf_5"/>
    <property type="match status" value="1"/>
</dbReference>
<evidence type="ECO:0000259" key="9">
    <source>
        <dbReference type="Pfam" id="PF08323"/>
    </source>
</evidence>
<dbReference type="CDD" id="cd03791">
    <property type="entry name" value="GT5_Glycogen_synthase_DULL1-like"/>
    <property type="match status" value="1"/>
</dbReference>
<dbReference type="EMBL" id="LZFO01000008">
    <property type="protein sequence ID" value="OFI06766.1"/>
    <property type="molecule type" value="Genomic_DNA"/>
</dbReference>
<dbReference type="GO" id="GO:0004373">
    <property type="term" value="F:alpha-1,4-glucan glucosyltransferase (UDP-glucose donor) activity"/>
    <property type="evidence" value="ECO:0007669"/>
    <property type="project" value="InterPro"/>
</dbReference>
<gene>
    <name evidence="7 10" type="primary">glgA</name>
    <name evidence="10" type="ORF">CLOACE_07490</name>
</gene>
<dbReference type="EC" id="2.4.1.21" evidence="7"/>
<comment type="caution">
    <text evidence="10">The sequence shown here is derived from an EMBL/GenBank/DDBJ whole genome shotgun (WGS) entry which is preliminary data.</text>
</comment>
<name>A0A1E8F051_9CLOT</name>
<comment type="function">
    <text evidence="2 7">Synthesizes alpha-1,4-glucan chains using ADP-glucose.</text>
</comment>
<evidence type="ECO:0000256" key="2">
    <source>
        <dbReference type="ARBA" id="ARBA00002764"/>
    </source>
</evidence>
<feature type="domain" description="Starch synthase catalytic" evidence="9">
    <location>
        <begin position="2"/>
        <end position="236"/>
    </location>
</feature>
<dbReference type="InterPro" id="IPR011835">
    <property type="entry name" value="GS/SS"/>
</dbReference>
<comment type="catalytic activity">
    <reaction evidence="1 7">
        <text>[(1-&gt;4)-alpha-D-glucosyl](n) + ADP-alpha-D-glucose = [(1-&gt;4)-alpha-D-glucosyl](n+1) + ADP + H(+)</text>
        <dbReference type="Rhea" id="RHEA:18189"/>
        <dbReference type="Rhea" id="RHEA-COMP:9584"/>
        <dbReference type="Rhea" id="RHEA-COMP:9587"/>
        <dbReference type="ChEBI" id="CHEBI:15378"/>
        <dbReference type="ChEBI" id="CHEBI:15444"/>
        <dbReference type="ChEBI" id="CHEBI:57498"/>
        <dbReference type="ChEBI" id="CHEBI:456216"/>
        <dbReference type="EC" id="2.4.1.21"/>
    </reaction>
</comment>
<feature type="binding site" evidence="7">
    <location>
        <position position="15"/>
    </location>
    <ligand>
        <name>ADP-alpha-D-glucose</name>
        <dbReference type="ChEBI" id="CHEBI:57498"/>
    </ligand>
</feature>
<dbReference type="RefSeq" id="WP_070109705.1">
    <property type="nucleotide sequence ID" value="NZ_LZFO01000008.1"/>
</dbReference>
<dbReference type="Proteomes" id="UP000175744">
    <property type="component" value="Unassembled WGS sequence"/>
</dbReference>
<dbReference type="Gene3D" id="3.40.50.2000">
    <property type="entry name" value="Glycogen Phosphorylase B"/>
    <property type="match status" value="2"/>
</dbReference>
<dbReference type="NCBIfam" id="NF001898">
    <property type="entry name" value="PRK00654.1-1"/>
    <property type="match status" value="1"/>
</dbReference>
<protein>
    <recommendedName>
        <fullName evidence="7">Glycogen synthase</fullName>
        <ecNumber evidence="7">2.4.1.21</ecNumber>
    </recommendedName>
    <alternativeName>
        <fullName evidence="7">Starch [bacterial glycogen] synthase</fullName>
    </alternativeName>
</protein>
<dbReference type="InterPro" id="IPR013534">
    <property type="entry name" value="Starch_synth_cat_dom"/>
</dbReference>
<keyword evidence="5 7" id="KW-0808">Transferase</keyword>
<evidence type="ECO:0000256" key="6">
    <source>
        <dbReference type="ARBA" id="ARBA00023056"/>
    </source>
</evidence>
<keyword evidence="4 7" id="KW-0328">Glycosyltransferase</keyword>
<dbReference type="SUPFAM" id="SSF53756">
    <property type="entry name" value="UDP-Glycosyltransferase/glycogen phosphorylase"/>
    <property type="match status" value="1"/>
</dbReference>
<dbReference type="PANTHER" id="PTHR45825:SF11">
    <property type="entry name" value="ALPHA AMYLASE DOMAIN-CONTAINING PROTEIN"/>
    <property type="match status" value="1"/>
</dbReference>
<dbReference type="OrthoDB" id="9808590at2"/>
<comment type="similarity">
    <text evidence="3 7">Belongs to the glycosyltransferase 1 family. Bacterial/plant glycogen synthase subfamily.</text>
</comment>
<sequence length="476" mass="55207">MKILFAASECYPFAKAGGLGDVVGSLPKEIKKKGIDVRVIIPKYEDIHYSFKEKMRNICNFRVTVGWRNQYCGIEQLEHEGVTYYFVDNEYYFKRKGLYGYYDEGERIAYFSRAILESLTHIGFKPDIIHCNDWHTALVSVFLKEQYKYNPFYNEIKTFFTIHNLKYQGVFGKEVLGELLNMGEEVFTIDKLEFYEKVNFLKGGVIYSDVVSTVSETYSKEIQSEYFGEGLHQLLKSVNYKIYGIVNGIDYHVYNPERDKNIWANYSKFTGKNIINKIQLQKSLNLDVREEVPIISIVSRLVEGKGMDLIKCVLDDILNMDVQMVILGTGDSAYESFFKEKEKIYKGKLSANIYFDDKLSHKIYAASDIFLMPSLYEPCGLGQIIALRYGTLPVVRETGGLKDTIFSYNEYTGEGNGFSFSNINAQDMLYTIKRAIDFYYNKDIWEFLVKKAMACDYSWNNSAEKYLDIYKKILDN</sequence>
<evidence type="ECO:0000256" key="1">
    <source>
        <dbReference type="ARBA" id="ARBA00001478"/>
    </source>
</evidence>
<reference evidence="10 11" key="1">
    <citation type="submission" date="2016-06" db="EMBL/GenBank/DDBJ databases">
        <title>Genome sequence of Clostridium acetireducens DSM 10703.</title>
        <authorList>
            <person name="Poehlein A."/>
            <person name="Fluechter S."/>
            <person name="Duerre P."/>
            <person name="Daniel R."/>
        </authorList>
    </citation>
    <scope>NUCLEOTIDE SEQUENCE [LARGE SCALE GENOMIC DNA]</scope>
    <source>
        <strain evidence="10 11">DSM 10703</strain>
    </source>
</reference>
<organism evidence="10 11">
    <name type="scientific">Clostridium acetireducens DSM 10703</name>
    <dbReference type="NCBI Taxonomy" id="1121290"/>
    <lineage>
        <taxon>Bacteria</taxon>
        <taxon>Bacillati</taxon>
        <taxon>Bacillota</taxon>
        <taxon>Clostridia</taxon>
        <taxon>Eubacteriales</taxon>
        <taxon>Clostridiaceae</taxon>
        <taxon>Clostridium</taxon>
    </lineage>
</organism>
<feature type="domain" description="Glycosyl transferase family 1" evidence="8">
    <location>
        <begin position="288"/>
        <end position="436"/>
    </location>
</feature>
<evidence type="ECO:0000256" key="4">
    <source>
        <dbReference type="ARBA" id="ARBA00022676"/>
    </source>
</evidence>
<comment type="pathway">
    <text evidence="7">Glycan biosynthesis; glycogen biosynthesis.</text>
</comment>
<evidence type="ECO:0000313" key="11">
    <source>
        <dbReference type="Proteomes" id="UP000175744"/>
    </source>
</evidence>
<dbReference type="PATRIC" id="fig|1121290.3.peg.758"/>
<dbReference type="UniPathway" id="UPA00164"/>
<dbReference type="GO" id="GO:0009011">
    <property type="term" value="F:alpha-1,4-glucan glucosyltransferase (ADP-glucose donor) activity"/>
    <property type="evidence" value="ECO:0007669"/>
    <property type="project" value="UniProtKB-UniRule"/>
</dbReference>
<dbReference type="AlphaFoldDB" id="A0A1E8F051"/>
<dbReference type="HAMAP" id="MF_00484">
    <property type="entry name" value="Glycogen_synth"/>
    <property type="match status" value="1"/>
</dbReference>